<evidence type="ECO:0000256" key="1">
    <source>
        <dbReference type="SAM" id="MobiDB-lite"/>
    </source>
</evidence>
<evidence type="ECO:0000313" key="4">
    <source>
        <dbReference type="Proteomes" id="UP000696573"/>
    </source>
</evidence>
<gene>
    <name evidence="3" type="ORF">CRHIZ90672A_00017425</name>
</gene>
<feature type="signal peptide" evidence="2">
    <location>
        <begin position="1"/>
        <end position="18"/>
    </location>
</feature>
<sequence length="198" mass="21456">MAKQLLFLALLYAVRIEASPVGLAISTPLPQVTSTTLPPAPTPPTKPAFDTATTDPTGLPPTPTSDDCSTRTVCVDGINECGEPWGTCIPDCQPWNISTPPCSTFTPPPMCTDSEPGQGIWLCKDFIDPCHQMYGGCYDVCKPEPSWYTPPCDKPWPTDGNLFAPEPTPWEPSEVQPDPDTGLWDGPRPMPMPMPLLE</sequence>
<feature type="region of interest" description="Disordered" evidence="1">
    <location>
        <begin position="34"/>
        <end position="65"/>
    </location>
</feature>
<dbReference type="Proteomes" id="UP000696573">
    <property type="component" value="Unassembled WGS sequence"/>
</dbReference>
<feature type="compositionally biased region" description="Pro residues" evidence="1">
    <location>
        <begin position="188"/>
        <end position="198"/>
    </location>
</feature>
<keyword evidence="4" id="KW-1185">Reference proteome</keyword>
<name>A0A9N9YN38_9HYPO</name>
<proteinExistence type="predicted"/>
<feature type="chain" id="PRO_5040210669" evidence="2">
    <location>
        <begin position="19"/>
        <end position="198"/>
    </location>
</feature>
<dbReference type="OrthoDB" id="3924764at2759"/>
<reference evidence="3" key="1">
    <citation type="submission" date="2021-10" db="EMBL/GenBank/DDBJ databases">
        <authorList>
            <person name="Piombo E."/>
        </authorList>
    </citation>
    <scope>NUCLEOTIDE SEQUENCE</scope>
</reference>
<organism evidence="3 4">
    <name type="scientific">Clonostachys rhizophaga</name>
    <dbReference type="NCBI Taxonomy" id="160324"/>
    <lineage>
        <taxon>Eukaryota</taxon>
        <taxon>Fungi</taxon>
        <taxon>Dikarya</taxon>
        <taxon>Ascomycota</taxon>
        <taxon>Pezizomycotina</taxon>
        <taxon>Sordariomycetes</taxon>
        <taxon>Hypocreomycetidae</taxon>
        <taxon>Hypocreales</taxon>
        <taxon>Bionectriaceae</taxon>
        <taxon>Clonostachys</taxon>
    </lineage>
</organism>
<protein>
    <submittedName>
        <fullName evidence="3">Uncharacterized protein</fullName>
    </submittedName>
</protein>
<accession>A0A9N9YN38</accession>
<dbReference type="EMBL" id="CABFNQ020000746">
    <property type="protein sequence ID" value="CAH0033121.1"/>
    <property type="molecule type" value="Genomic_DNA"/>
</dbReference>
<evidence type="ECO:0000313" key="3">
    <source>
        <dbReference type="EMBL" id="CAH0033121.1"/>
    </source>
</evidence>
<comment type="caution">
    <text evidence="3">The sequence shown here is derived from an EMBL/GenBank/DDBJ whole genome shotgun (WGS) entry which is preliminary data.</text>
</comment>
<feature type="compositionally biased region" description="Low complexity" evidence="1">
    <location>
        <begin position="47"/>
        <end position="57"/>
    </location>
</feature>
<dbReference type="AlphaFoldDB" id="A0A9N9YN38"/>
<feature type="region of interest" description="Disordered" evidence="1">
    <location>
        <begin position="159"/>
        <end position="198"/>
    </location>
</feature>
<evidence type="ECO:0000256" key="2">
    <source>
        <dbReference type="SAM" id="SignalP"/>
    </source>
</evidence>
<keyword evidence="2" id="KW-0732">Signal</keyword>